<evidence type="ECO:0000259" key="8">
    <source>
        <dbReference type="Pfam" id="PF02687"/>
    </source>
</evidence>
<evidence type="ECO:0000256" key="4">
    <source>
        <dbReference type="ARBA" id="ARBA00022989"/>
    </source>
</evidence>
<evidence type="ECO:0000256" key="1">
    <source>
        <dbReference type="ARBA" id="ARBA00004651"/>
    </source>
</evidence>
<dbReference type="EC" id="3.6.3.-" evidence="10"/>
<dbReference type="PANTHER" id="PTHR30572:SF4">
    <property type="entry name" value="ABC TRANSPORTER PERMEASE YTRF"/>
    <property type="match status" value="1"/>
</dbReference>
<dbReference type="KEGG" id="tep:TepRe1_1718"/>
<evidence type="ECO:0000256" key="7">
    <source>
        <dbReference type="SAM" id="Phobius"/>
    </source>
</evidence>
<keyword evidence="3 7" id="KW-0812">Transmembrane</keyword>
<evidence type="ECO:0000259" key="9">
    <source>
        <dbReference type="Pfam" id="PF12704"/>
    </source>
</evidence>
<feature type="transmembrane region" description="Helical" evidence="7">
    <location>
        <begin position="268"/>
        <end position="296"/>
    </location>
</feature>
<dbReference type="PANTHER" id="PTHR30572">
    <property type="entry name" value="MEMBRANE COMPONENT OF TRANSPORTER-RELATED"/>
    <property type="match status" value="1"/>
</dbReference>
<evidence type="ECO:0000256" key="5">
    <source>
        <dbReference type="ARBA" id="ARBA00023136"/>
    </source>
</evidence>
<comment type="subcellular location">
    <subcellularLocation>
        <location evidence="1">Cell membrane</location>
        <topology evidence="1">Multi-pass membrane protein</topology>
    </subcellularLocation>
</comment>
<gene>
    <name evidence="10" type="primary">macB</name>
    <name evidence="10" type="ordered locus">TEPIRE1_1856</name>
</gene>
<feature type="transmembrane region" description="Helical" evidence="7">
    <location>
        <begin position="21"/>
        <end position="42"/>
    </location>
</feature>
<dbReference type="eggNOG" id="COG0577">
    <property type="taxonomic scope" value="Bacteria"/>
</dbReference>
<keyword evidence="10" id="KW-0378">Hydrolase</keyword>
<accession>F4LX52</accession>
<dbReference type="Proteomes" id="UP000010802">
    <property type="component" value="Chromosome"/>
</dbReference>
<dbReference type="GO" id="GO:0016787">
    <property type="term" value="F:hydrolase activity"/>
    <property type="evidence" value="ECO:0007669"/>
    <property type="project" value="UniProtKB-KW"/>
</dbReference>
<protein>
    <submittedName>
        <fullName evidence="10">ABC-type antimicrobial peptide transport system, permease component</fullName>
        <ecNumber evidence="10">3.6.3.-</ecNumber>
    </submittedName>
</protein>
<dbReference type="HOGENOM" id="CLU_000604_8_0_9"/>
<dbReference type="AlphaFoldDB" id="F4LX52"/>
<dbReference type="OrthoDB" id="9770036at2"/>
<dbReference type="GO" id="GO:0005886">
    <property type="term" value="C:plasma membrane"/>
    <property type="evidence" value="ECO:0007669"/>
    <property type="project" value="UniProtKB-SubCell"/>
</dbReference>
<evidence type="ECO:0000256" key="3">
    <source>
        <dbReference type="ARBA" id="ARBA00022692"/>
    </source>
</evidence>
<proteinExistence type="inferred from homology"/>
<feature type="domain" description="ABC3 transporter permease C-terminal" evidence="8">
    <location>
        <begin position="275"/>
        <end position="384"/>
    </location>
</feature>
<dbReference type="Pfam" id="PF02687">
    <property type="entry name" value="FtsX"/>
    <property type="match status" value="1"/>
</dbReference>
<name>F4LX52_TEPAE</name>
<keyword evidence="5 7" id="KW-0472">Membrane</keyword>
<dbReference type="GO" id="GO:0022857">
    <property type="term" value="F:transmembrane transporter activity"/>
    <property type="evidence" value="ECO:0007669"/>
    <property type="project" value="TreeGrafter"/>
</dbReference>
<feature type="transmembrane region" description="Helical" evidence="7">
    <location>
        <begin position="356"/>
        <end position="378"/>
    </location>
</feature>
<comment type="similarity">
    <text evidence="6">Belongs to the ABC-4 integral membrane protein family.</text>
</comment>
<reference evidence="11" key="1">
    <citation type="journal article" date="2013" name="Genome Announc.">
        <title>First genome sequence of a syntrophic acetate-oxidizing bacterium, Tepidanaerobacter acetatoxydans strain Re1.</title>
        <authorList>
            <person name="Manzoor S."/>
            <person name="Bongcam-Rudloff E."/>
            <person name="Schnurer A."/>
            <person name="Muller B."/>
        </authorList>
    </citation>
    <scope>NUCLEOTIDE SEQUENCE [LARGE SCALE GENOMIC DNA]</scope>
    <source>
        <strain evidence="11">Re1</strain>
    </source>
</reference>
<sequence>MNFFESIVIAWESIIANKMRSLLTMLGIIIGVSSVITISALGQGGQFAISKEMDAFGANRFGVYYKYNSDNPLTQADFFTIQDVKAIKDISPVVENIAPVSWDSANVRLKGKQIGVQIAATTSDYIKIANLKLDAGRFLNHEDDNGKKHVAVISESLAKELFNSSGAVGEKIMVGNQPFKVIGVLRREETVFSGQDNKLMYIPISTYFSISGSDWVDNIEGKAISQADVDTAIEHSLSILHRRHHNTDKYQAWNSQKEMDSVNKVTGIITIIISAIAGISLLVGGIGIMNIMLVSVTERTREIGIRKALGAQETDIMMQFLIESLVLSFFGGIIGMLLGFGVSKIIAGFIKLPTVLSWQMIALAFTFSAGVGVCFGLYPARKAALHDPIDALRYE</sequence>
<keyword evidence="4 7" id="KW-1133">Transmembrane helix</keyword>
<dbReference type="PATRIC" id="fig|1209989.3.peg.2138"/>
<dbReference type="InterPro" id="IPR025857">
    <property type="entry name" value="MacB_PCD"/>
</dbReference>
<dbReference type="EMBL" id="HF563609">
    <property type="protein sequence ID" value="CCP26656.1"/>
    <property type="molecule type" value="Genomic_DNA"/>
</dbReference>
<organism evidence="10 11">
    <name type="scientific">Tepidanaerobacter acetatoxydans (strain DSM 21804 / JCM 16047 / Re1)</name>
    <dbReference type="NCBI Taxonomy" id="1209989"/>
    <lineage>
        <taxon>Bacteria</taxon>
        <taxon>Bacillati</taxon>
        <taxon>Bacillota</taxon>
        <taxon>Clostridia</taxon>
        <taxon>Thermosediminibacterales</taxon>
        <taxon>Tepidanaerobacteraceae</taxon>
        <taxon>Tepidanaerobacter</taxon>
    </lineage>
</organism>
<dbReference type="InterPro" id="IPR050250">
    <property type="entry name" value="Macrolide_Exporter_MacB"/>
</dbReference>
<accession>L0S0J3</accession>
<evidence type="ECO:0000313" key="10">
    <source>
        <dbReference type="EMBL" id="CCP26656.1"/>
    </source>
</evidence>
<dbReference type="InterPro" id="IPR003838">
    <property type="entry name" value="ABC3_permease_C"/>
</dbReference>
<keyword evidence="2" id="KW-1003">Cell membrane</keyword>
<dbReference type="STRING" id="1209989.TepRe1_1718"/>
<feature type="domain" description="MacB-like periplasmic core" evidence="9">
    <location>
        <begin position="21"/>
        <end position="233"/>
    </location>
</feature>
<keyword evidence="11" id="KW-1185">Reference proteome</keyword>
<dbReference type="Pfam" id="PF12704">
    <property type="entry name" value="MacB_PCD"/>
    <property type="match status" value="1"/>
</dbReference>
<evidence type="ECO:0000313" key="11">
    <source>
        <dbReference type="Proteomes" id="UP000010802"/>
    </source>
</evidence>
<feature type="transmembrane region" description="Helical" evidence="7">
    <location>
        <begin position="325"/>
        <end position="350"/>
    </location>
</feature>
<evidence type="ECO:0000256" key="2">
    <source>
        <dbReference type="ARBA" id="ARBA00022475"/>
    </source>
</evidence>
<dbReference type="RefSeq" id="WP_013778773.1">
    <property type="nucleotide sequence ID" value="NC_015519.1"/>
</dbReference>
<evidence type="ECO:0000256" key="6">
    <source>
        <dbReference type="ARBA" id="ARBA00038076"/>
    </source>
</evidence>
<dbReference type="KEGG" id="tae:TepiRe1_1856"/>